<keyword evidence="2" id="KW-0472">Membrane</keyword>
<name>A0ABX1KBK5_9MICO</name>
<reference evidence="3 4" key="1">
    <citation type="submission" date="2020-04" db="EMBL/GenBank/DDBJ databases">
        <title>CFH 90308 Microbacterium sp.</title>
        <authorList>
            <person name="Nie G."/>
            <person name="Ming H."/>
            <person name="Xia T."/>
        </authorList>
    </citation>
    <scope>NUCLEOTIDE SEQUENCE [LARGE SCALE GENOMIC DNA]</scope>
    <source>
        <strain evidence="3 4">CFH 90308</strain>
    </source>
</reference>
<proteinExistence type="predicted"/>
<evidence type="ECO:0000256" key="1">
    <source>
        <dbReference type="SAM" id="MobiDB-lite"/>
    </source>
</evidence>
<dbReference type="RefSeq" id="WP_168912900.1">
    <property type="nucleotide sequence ID" value="NZ_JABACI010000003.1"/>
</dbReference>
<accession>A0ABX1KBK5</accession>
<keyword evidence="2" id="KW-1133">Transmembrane helix</keyword>
<keyword evidence="2" id="KW-0812">Transmembrane</keyword>
<feature type="transmembrane region" description="Helical" evidence="2">
    <location>
        <begin position="19"/>
        <end position="40"/>
    </location>
</feature>
<comment type="caution">
    <text evidence="3">The sequence shown here is derived from an EMBL/GenBank/DDBJ whole genome shotgun (WGS) entry which is preliminary data.</text>
</comment>
<keyword evidence="4" id="KW-1185">Reference proteome</keyword>
<dbReference type="Proteomes" id="UP001429745">
    <property type="component" value="Unassembled WGS sequence"/>
</dbReference>
<sequence length="237" mass="23309">MSAPADPFRDVHRANRRRVAVRGLVVGLAASAIAAAGWILPGAVAASPSSVTAQPAATAAAVDTVPAPGPAAGETAPVGTDPDAVAPVEAGPDAATPPTPDALAAPPAVPSPPPVESPPAPLPITPAVHTIGIHTSGYQAELDQCLWVRMDLAGASAPIVGAHNNCGGDVVLGLEPGQLVDLAGQGLDGRYAVAGSRDGRPGQNAAEATAGFGAAVILQTCYFEGPDVRLVALVPVP</sequence>
<evidence type="ECO:0000256" key="2">
    <source>
        <dbReference type="SAM" id="Phobius"/>
    </source>
</evidence>
<feature type="compositionally biased region" description="Low complexity" evidence="1">
    <location>
        <begin position="64"/>
        <end position="80"/>
    </location>
</feature>
<organism evidence="3 4">
    <name type="scientific">Microbacterium salsuginis</name>
    <dbReference type="NCBI Taxonomy" id="2722803"/>
    <lineage>
        <taxon>Bacteria</taxon>
        <taxon>Bacillati</taxon>
        <taxon>Actinomycetota</taxon>
        <taxon>Actinomycetes</taxon>
        <taxon>Micrococcales</taxon>
        <taxon>Microbacteriaceae</taxon>
        <taxon>Microbacterium</taxon>
    </lineage>
</organism>
<evidence type="ECO:0008006" key="5">
    <source>
        <dbReference type="Google" id="ProtNLM"/>
    </source>
</evidence>
<feature type="compositionally biased region" description="Pro residues" evidence="1">
    <location>
        <begin position="107"/>
        <end position="120"/>
    </location>
</feature>
<evidence type="ECO:0000313" key="3">
    <source>
        <dbReference type="EMBL" id="NLP84407.1"/>
    </source>
</evidence>
<evidence type="ECO:0000313" key="4">
    <source>
        <dbReference type="Proteomes" id="UP001429745"/>
    </source>
</evidence>
<feature type="region of interest" description="Disordered" evidence="1">
    <location>
        <begin position="64"/>
        <end position="120"/>
    </location>
</feature>
<gene>
    <name evidence="3" type="ORF">HF576_11135</name>
</gene>
<dbReference type="EMBL" id="JABACI010000003">
    <property type="protein sequence ID" value="NLP84407.1"/>
    <property type="molecule type" value="Genomic_DNA"/>
</dbReference>
<protein>
    <recommendedName>
        <fullName evidence="5">Sortase family protein</fullName>
    </recommendedName>
</protein>